<dbReference type="GO" id="GO:0061630">
    <property type="term" value="F:ubiquitin protein ligase activity"/>
    <property type="evidence" value="ECO:0007669"/>
    <property type="project" value="TreeGrafter"/>
</dbReference>
<dbReference type="GO" id="GO:0005634">
    <property type="term" value="C:nucleus"/>
    <property type="evidence" value="ECO:0007669"/>
    <property type="project" value="UniProtKB-SubCell"/>
</dbReference>
<dbReference type="InterPro" id="IPR036987">
    <property type="entry name" value="SRA-YDG_sf"/>
</dbReference>
<dbReference type="Proteomes" id="UP001163798">
    <property type="component" value="Unassembled WGS sequence"/>
</dbReference>
<name>A0AA38NMR9_9AGAR</name>
<comment type="subcellular location">
    <subcellularLocation>
        <location evidence="2">Nucleus</location>
    </subcellularLocation>
</comment>
<dbReference type="EMBL" id="MU793299">
    <property type="protein sequence ID" value="KAJ3787084.1"/>
    <property type="molecule type" value="Genomic_DNA"/>
</dbReference>
<protein>
    <submittedName>
        <fullName evidence="4">PUA-like domain-containing protein</fullName>
    </submittedName>
</protein>
<dbReference type="GO" id="GO:0044027">
    <property type="term" value="P:negative regulation of gene expression via chromosomal CpG island methylation"/>
    <property type="evidence" value="ECO:0007669"/>
    <property type="project" value="TreeGrafter"/>
</dbReference>
<dbReference type="InterPro" id="IPR003105">
    <property type="entry name" value="SRA_YDG"/>
</dbReference>
<dbReference type="GO" id="GO:0016567">
    <property type="term" value="P:protein ubiquitination"/>
    <property type="evidence" value="ECO:0007669"/>
    <property type="project" value="TreeGrafter"/>
</dbReference>
<comment type="caution">
    <text evidence="4">The sequence shown here is derived from an EMBL/GenBank/DDBJ whole genome shotgun (WGS) entry which is preliminary data.</text>
</comment>
<dbReference type="Gene3D" id="2.30.280.10">
    <property type="entry name" value="SRA-YDG"/>
    <property type="match status" value="1"/>
</dbReference>
<dbReference type="PANTHER" id="PTHR14140">
    <property type="entry name" value="E3 UBIQUITIN-PROTEIN LIGASE UHRF-RELATED"/>
    <property type="match status" value="1"/>
</dbReference>
<dbReference type="SMART" id="SM00466">
    <property type="entry name" value="SRA"/>
    <property type="match status" value="1"/>
</dbReference>
<dbReference type="PANTHER" id="PTHR14140:SF27">
    <property type="entry name" value="OS04G0289800 PROTEIN"/>
    <property type="match status" value="1"/>
</dbReference>
<dbReference type="InterPro" id="IPR015947">
    <property type="entry name" value="PUA-like_sf"/>
</dbReference>
<evidence type="ECO:0000313" key="5">
    <source>
        <dbReference type="Proteomes" id="UP001163798"/>
    </source>
</evidence>
<sequence>MALERLRAQLSMNTDFFPQHTMGDNMIEGLAVGAMFESRRELSEKQVHRPTHAGISGTKSFGAQSVVLSGKYSDEDEGNIVIYTGTGGQRDVYRNPGPQVEDQSFDHPMNQYLLKSSLNKRPIRVIRGPSSSRYAPSWGYRYDGMYKVTAAYQDKDPESGYNVCKFRLERVPGQPPIPVSY</sequence>
<organism evidence="4 5">
    <name type="scientific">Lentinula aff. detonsa</name>
    <dbReference type="NCBI Taxonomy" id="2804958"/>
    <lineage>
        <taxon>Eukaryota</taxon>
        <taxon>Fungi</taxon>
        <taxon>Dikarya</taxon>
        <taxon>Basidiomycota</taxon>
        <taxon>Agaricomycotina</taxon>
        <taxon>Agaricomycetes</taxon>
        <taxon>Agaricomycetidae</taxon>
        <taxon>Agaricales</taxon>
        <taxon>Marasmiineae</taxon>
        <taxon>Omphalotaceae</taxon>
        <taxon>Lentinula</taxon>
    </lineage>
</organism>
<proteinExistence type="predicted"/>
<feature type="domain" description="YDG" evidence="3">
    <location>
        <begin position="25"/>
        <end position="170"/>
    </location>
</feature>
<dbReference type="InterPro" id="IPR045134">
    <property type="entry name" value="UHRF1/2-like"/>
</dbReference>
<dbReference type="AlphaFoldDB" id="A0AA38NMR9"/>
<reference evidence="4" key="1">
    <citation type="submission" date="2022-08" db="EMBL/GenBank/DDBJ databases">
        <authorList>
            <consortium name="DOE Joint Genome Institute"/>
            <person name="Min B."/>
            <person name="Riley R."/>
            <person name="Sierra-Patev S."/>
            <person name="Naranjo-Ortiz M."/>
            <person name="Looney B."/>
            <person name="Konkel Z."/>
            <person name="Slot J.C."/>
            <person name="Sakamoto Y."/>
            <person name="Steenwyk J.L."/>
            <person name="Rokas A."/>
            <person name="Carro J."/>
            <person name="Camarero S."/>
            <person name="Ferreira P."/>
            <person name="Molpeceres G."/>
            <person name="Ruiz-Duenas F.J."/>
            <person name="Serrano A."/>
            <person name="Henrissat B."/>
            <person name="Drula E."/>
            <person name="Hughes K.W."/>
            <person name="Mata J.L."/>
            <person name="Ishikawa N.K."/>
            <person name="Vargas-Isla R."/>
            <person name="Ushijima S."/>
            <person name="Smith C.A."/>
            <person name="Ahrendt S."/>
            <person name="Andreopoulos W."/>
            <person name="He G."/>
            <person name="Labutti K."/>
            <person name="Lipzen A."/>
            <person name="Ng V."/>
            <person name="Sandor L."/>
            <person name="Barry K."/>
            <person name="Martinez A.T."/>
            <person name="Xiao Y."/>
            <person name="Gibbons J.G."/>
            <person name="Terashima K."/>
            <person name="Hibbett D.S."/>
            <person name="Grigoriev I.V."/>
        </authorList>
    </citation>
    <scope>NUCLEOTIDE SEQUENCE</scope>
    <source>
        <strain evidence="4">TFB10291</strain>
    </source>
</reference>
<gene>
    <name evidence="4" type="ORF">GGU10DRAFT_154467</name>
</gene>
<dbReference type="Pfam" id="PF02182">
    <property type="entry name" value="SAD_SRA"/>
    <property type="match status" value="1"/>
</dbReference>
<keyword evidence="1 2" id="KW-0539">Nucleus</keyword>
<dbReference type="SUPFAM" id="SSF88697">
    <property type="entry name" value="PUA domain-like"/>
    <property type="match status" value="1"/>
</dbReference>
<evidence type="ECO:0000256" key="2">
    <source>
        <dbReference type="PROSITE-ProRule" id="PRU00358"/>
    </source>
</evidence>
<evidence type="ECO:0000256" key="1">
    <source>
        <dbReference type="ARBA" id="ARBA00023242"/>
    </source>
</evidence>
<evidence type="ECO:0000259" key="3">
    <source>
        <dbReference type="PROSITE" id="PS51015"/>
    </source>
</evidence>
<keyword evidence="5" id="KW-1185">Reference proteome</keyword>
<evidence type="ECO:0000313" key="4">
    <source>
        <dbReference type="EMBL" id="KAJ3787084.1"/>
    </source>
</evidence>
<accession>A0AA38NMR9</accession>
<dbReference type="PROSITE" id="PS51015">
    <property type="entry name" value="YDG"/>
    <property type="match status" value="1"/>
</dbReference>